<sequence length="83" mass="9415">MIIAILNENGIGLSQKMSNTDHNKFHNEREITLIHIDKLISTVTAHQLLSSFSTSSLKIHRDSRMSNNPSDNCFQPIFSKSME</sequence>
<name>A0A1G7TKS7_9FLAO</name>
<keyword evidence="2" id="KW-1185">Reference proteome</keyword>
<dbReference type="Proteomes" id="UP000199203">
    <property type="component" value="Unassembled WGS sequence"/>
</dbReference>
<dbReference type="EMBL" id="FNBH01000004">
    <property type="protein sequence ID" value="SDG35933.1"/>
    <property type="molecule type" value="Genomic_DNA"/>
</dbReference>
<proteinExistence type="predicted"/>
<protein>
    <submittedName>
        <fullName evidence="1">Uncharacterized protein</fullName>
    </submittedName>
</protein>
<reference evidence="2" key="1">
    <citation type="submission" date="2016-10" db="EMBL/GenBank/DDBJ databases">
        <authorList>
            <person name="Varghese N."/>
            <person name="Submissions S."/>
        </authorList>
    </citation>
    <scope>NUCLEOTIDE SEQUENCE [LARGE SCALE GENOMIC DNA]</scope>
    <source>
        <strain evidence="2">DSM 19684</strain>
    </source>
</reference>
<evidence type="ECO:0000313" key="2">
    <source>
        <dbReference type="Proteomes" id="UP000199203"/>
    </source>
</evidence>
<dbReference type="AlphaFoldDB" id="A0A1G7TKS7"/>
<dbReference type="STRING" id="454006.SAMN05421825_3147"/>
<organism evidence="1 2">
    <name type="scientific">Epilithonimonas hungarica</name>
    <dbReference type="NCBI Taxonomy" id="454006"/>
    <lineage>
        <taxon>Bacteria</taxon>
        <taxon>Pseudomonadati</taxon>
        <taxon>Bacteroidota</taxon>
        <taxon>Flavobacteriia</taxon>
        <taxon>Flavobacteriales</taxon>
        <taxon>Weeksellaceae</taxon>
        <taxon>Chryseobacterium group</taxon>
        <taxon>Epilithonimonas</taxon>
    </lineage>
</organism>
<accession>A0A1G7TKS7</accession>
<gene>
    <name evidence="1" type="ORF">SAMN05421825_3147</name>
</gene>
<evidence type="ECO:0000313" key="1">
    <source>
        <dbReference type="EMBL" id="SDG35933.1"/>
    </source>
</evidence>